<dbReference type="RefSeq" id="WP_006627156.1">
    <property type="nucleotide sequence ID" value="NZ_ADFR01000008.1"/>
</dbReference>
<gene>
    <name evidence="1" type="ORF">HMPREF9013_0260</name>
</gene>
<dbReference type="AlphaFoldDB" id="D2MP35"/>
<keyword evidence="2" id="KW-1185">Reference proteome</keyword>
<dbReference type="STRING" id="679192.HMPREF9013_0260"/>
<evidence type="ECO:0000313" key="1">
    <source>
        <dbReference type="EMBL" id="EFC05655.1"/>
    </source>
</evidence>
<organism evidence="1 2">
    <name type="scientific">Bulleidia extructa W1219</name>
    <dbReference type="NCBI Taxonomy" id="679192"/>
    <lineage>
        <taxon>Bacteria</taxon>
        <taxon>Bacillati</taxon>
        <taxon>Bacillota</taxon>
        <taxon>Erysipelotrichia</taxon>
        <taxon>Erysipelotrichales</taxon>
        <taxon>Erysipelotrichaceae</taxon>
        <taxon>Bulleidia</taxon>
    </lineage>
</organism>
<proteinExistence type="predicted"/>
<dbReference type="OrthoDB" id="3034324at2"/>
<dbReference type="EMBL" id="ADFR01000008">
    <property type="protein sequence ID" value="EFC05655.1"/>
    <property type="molecule type" value="Genomic_DNA"/>
</dbReference>
<dbReference type="Proteomes" id="UP000005017">
    <property type="component" value="Unassembled WGS sequence"/>
</dbReference>
<comment type="caution">
    <text evidence="1">The sequence shown here is derived from an EMBL/GenBank/DDBJ whole genome shotgun (WGS) entry which is preliminary data.</text>
</comment>
<sequence length="314" mass="37300">MEKIFFEYGENSITLYEALKKADPPSNIVEIFNRLQKQLYSYTDFEIKNFTKLQKFSTNKQLVNFLCDLLKRVCPHHENKEFYYLLVVLSYSQEPKAIEYLGRLTEFVIANQLNLCHVLLIVFNEISASQLLFHKGKLEQYFSELYEQSDYFELVKQIGIDISKMEFKKIGGEGYFRFDLTNMEGVKYEFQLDNDIDKRNFCKLNISIFTPKGMKTCFDVSLSSEQFLLYHHHKDYYVSSKEEMKLFNKETKKEFYIENSMNALELKNIVRQIEDVLQTKFVSKIADSYFSKPLKGKKELQKWWEDNTTVTGEN</sequence>
<protein>
    <submittedName>
        <fullName evidence="1">Uncharacterized protein</fullName>
    </submittedName>
</protein>
<evidence type="ECO:0000313" key="2">
    <source>
        <dbReference type="Proteomes" id="UP000005017"/>
    </source>
</evidence>
<reference evidence="2" key="1">
    <citation type="submission" date="2009-12" db="EMBL/GenBank/DDBJ databases">
        <title>Sequence of Clostridiales genomosp. BVAB3 str. UPII9-5.</title>
        <authorList>
            <person name="Madupu R."/>
            <person name="Durkin A.S."/>
            <person name="Torralba M."/>
            <person name="Methe B."/>
            <person name="Sutton G.G."/>
            <person name="Strausberg R.L."/>
            <person name="Nelson K.E."/>
        </authorList>
    </citation>
    <scope>NUCLEOTIDE SEQUENCE [LARGE SCALE GENOMIC DNA]</scope>
    <source>
        <strain evidence="2">W1219</strain>
    </source>
</reference>
<accession>D2MP35</accession>
<dbReference type="eggNOG" id="ENOG502ZBH8">
    <property type="taxonomic scope" value="Bacteria"/>
</dbReference>
<name>D2MP35_9FIRM</name>